<organism evidence="3">
    <name type="scientific">Schistocephalus solidus</name>
    <name type="common">Tapeworm</name>
    <dbReference type="NCBI Taxonomy" id="70667"/>
    <lineage>
        <taxon>Eukaryota</taxon>
        <taxon>Metazoa</taxon>
        <taxon>Spiralia</taxon>
        <taxon>Lophotrochozoa</taxon>
        <taxon>Platyhelminthes</taxon>
        <taxon>Cestoda</taxon>
        <taxon>Eucestoda</taxon>
        <taxon>Diphyllobothriidea</taxon>
        <taxon>Diphyllobothriidae</taxon>
        <taxon>Schistocephalus</taxon>
    </lineage>
</organism>
<dbReference type="OrthoDB" id="7555138at2759"/>
<gene>
    <name evidence="1" type="ORF">SSLN_LOCUS13837</name>
</gene>
<dbReference type="PANTHER" id="PTHR33395:SF22">
    <property type="entry name" value="REVERSE TRANSCRIPTASE DOMAIN-CONTAINING PROTEIN"/>
    <property type="match status" value="1"/>
</dbReference>
<dbReference type="GO" id="GO:0061343">
    <property type="term" value="P:cell adhesion involved in heart morphogenesis"/>
    <property type="evidence" value="ECO:0007669"/>
    <property type="project" value="TreeGrafter"/>
</dbReference>
<evidence type="ECO:0000313" key="1">
    <source>
        <dbReference type="EMBL" id="VDM00223.1"/>
    </source>
</evidence>
<dbReference type="AlphaFoldDB" id="A0A183TBI9"/>
<proteinExistence type="predicted"/>
<dbReference type="Proteomes" id="UP000275846">
    <property type="component" value="Unassembled WGS sequence"/>
</dbReference>
<name>A0A183TBI9_SCHSO</name>
<dbReference type="PANTHER" id="PTHR33395">
    <property type="entry name" value="TRANSCRIPTASE, PUTATIVE-RELATED-RELATED"/>
    <property type="match status" value="1"/>
</dbReference>
<dbReference type="GO" id="GO:0007508">
    <property type="term" value="P:larval heart development"/>
    <property type="evidence" value="ECO:0007669"/>
    <property type="project" value="TreeGrafter"/>
</dbReference>
<reference evidence="3" key="1">
    <citation type="submission" date="2016-06" db="UniProtKB">
        <authorList>
            <consortium name="WormBaseParasite"/>
        </authorList>
    </citation>
    <scope>IDENTIFICATION</scope>
</reference>
<dbReference type="EMBL" id="UYSU01038412">
    <property type="protein sequence ID" value="VDM00223.1"/>
    <property type="molecule type" value="Genomic_DNA"/>
</dbReference>
<keyword evidence="2" id="KW-1185">Reference proteome</keyword>
<dbReference type="WBParaSite" id="SSLN_0001436601-mRNA-1">
    <property type="protein sequence ID" value="SSLN_0001436601-mRNA-1"/>
    <property type="gene ID" value="SSLN_0001436601"/>
</dbReference>
<evidence type="ECO:0000313" key="3">
    <source>
        <dbReference type="WBParaSite" id="SSLN_0001436601-mRNA-1"/>
    </source>
</evidence>
<evidence type="ECO:0000313" key="2">
    <source>
        <dbReference type="Proteomes" id="UP000275846"/>
    </source>
</evidence>
<accession>A0A183TBI9</accession>
<protein>
    <submittedName>
        <fullName evidence="3">Endo/exonuclease/phosphatase domain-containing protein</fullName>
    </submittedName>
</protein>
<sequence>MDINSSRKALTDSSIQSHDMSRTLYGGFTQSLLIFLDTNAQSLLSKIDERKTLVSDRTTDGVAITETSLEAKIADSDIFIDGYQLFQRDRENRQEVASHQEVVILGDFNDGTPTSFGSKLMDLTLDQPQVQKVNLPTRFRENQRANCLDLIFMKDFSNIEEVYSIAPFGKIDHSTLL</sequence>
<dbReference type="GO" id="GO:0031012">
    <property type="term" value="C:extracellular matrix"/>
    <property type="evidence" value="ECO:0007669"/>
    <property type="project" value="TreeGrafter"/>
</dbReference>
<reference evidence="1 2" key="2">
    <citation type="submission" date="2018-11" db="EMBL/GenBank/DDBJ databases">
        <authorList>
            <consortium name="Pathogen Informatics"/>
        </authorList>
    </citation>
    <scope>NUCLEOTIDE SEQUENCE [LARGE SCALE GENOMIC DNA]</scope>
    <source>
        <strain evidence="1 2">NST_G2</strain>
    </source>
</reference>